<accession>A0ABT5VFU6</accession>
<dbReference type="Proteomes" id="UP001148125">
    <property type="component" value="Unassembled WGS sequence"/>
</dbReference>
<proteinExistence type="predicted"/>
<dbReference type="RefSeq" id="WP_275118942.1">
    <property type="nucleotide sequence ID" value="NZ_JAOTPO010000008.1"/>
</dbReference>
<keyword evidence="2" id="KW-1185">Reference proteome</keyword>
<evidence type="ECO:0000313" key="1">
    <source>
        <dbReference type="EMBL" id="MDE5414333.1"/>
    </source>
</evidence>
<dbReference type="EMBL" id="JAOTPO010000008">
    <property type="protein sequence ID" value="MDE5414333.1"/>
    <property type="molecule type" value="Genomic_DNA"/>
</dbReference>
<name>A0ABT5VFU6_9BACI</name>
<organism evidence="1 2">
    <name type="scientific">Alkalihalobacterium chitinilyticum</name>
    <dbReference type="NCBI Taxonomy" id="2980103"/>
    <lineage>
        <taxon>Bacteria</taxon>
        <taxon>Bacillati</taxon>
        <taxon>Bacillota</taxon>
        <taxon>Bacilli</taxon>
        <taxon>Bacillales</taxon>
        <taxon>Bacillaceae</taxon>
        <taxon>Alkalihalobacterium</taxon>
    </lineage>
</organism>
<gene>
    <name evidence="1" type="ORF">N7Z68_13210</name>
</gene>
<evidence type="ECO:0008006" key="3">
    <source>
        <dbReference type="Google" id="ProtNLM"/>
    </source>
</evidence>
<sequence>MWKWIVITLVIIGSLGYWGYNFFISKASEVLVEQITNDILNDEEEYNKLINDPHIQNLIKEIDKDQVSNNLPFETKEDAMKTILREFSTSEINEVKDQALRGNVNTLDVLNKLQDRLTPDEVAAIQVILAKELQSQ</sequence>
<evidence type="ECO:0000313" key="2">
    <source>
        <dbReference type="Proteomes" id="UP001148125"/>
    </source>
</evidence>
<reference evidence="1" key="1">
    <citation type="submission" date="2024-05" db="EMBL/GenBank/DDBJ databases">
        <title>Alkalihalobacillus sp. strain MEB203 novel alkaliphilic bacterium from Lonar Lake, India.</title>
        <authorList>
            <person name="Joshi A."/>
            <person name="Thite S."/>
            <person name="Mengade P."/>
        </authorList>
    </citation>
    <scope>NUCLEOTIDE SEQUENCE</scope>
    <source>
        <strain evidence="1">MEB 203</strain>
    </source>
</reference>
<comment type="caution">
    <text evidence="1">The sequence shown here is derived from an EMBL/GenBank/DDBJ whole genome shotgun (WGS) entry which is preliminary data.</text>
</comment>
<protein>
    <recommendedName>
        <fullName evidence="3">Phenylalanyl-tRNA synthetase subunit beta</fullName>
    </recommendedName>
</protein>